<dbReference type="Gene3D" id="1.25.10.10">
    <property type="entry name" value="Leucine-rich Repeat Variant"/>
    <property type="match status" value="1"/>
</dbReference>
<evidence type="ECO:0000313" key="4">
    <source>
        <dbReference type="Proteomes" id="UP000189703"/>
    </source>
</evidence>
<dbReference type="SMART" id="SM00185">
    <property type="entry name" value="ARM"/>
    <property type="match status" value="3"/>
</dbReference>
<sequence>MADESLPSHRRDPIKSSVGNVAAHRRRQYAVTVGKERRGALVRAKRLCRDGVVDDNDISLVKDMVTSEEDAALDALTSRAVEDLKSAILYQGKGAMQKKVEALRELRRLLSNSELPPVEAALKAGAVPALVQCLSFGPPDEQLLEAAWCLTNIAAGEPEQTKALLPALPLLIAHLGEKSSMPVAEQCAWALGNVAGEGEELRNILLAQGALPPLARMMLPNKGSTVRTAAWALSNLIKLFSVNSLHNLVCYVLVVSDIIVHNSQESEHAQNCSPVNSFILEVWLFDAIDFLKMSSVQVFIVNL</sequence>
<comment type="similarity">
    <text evidence="1">Belongs to the importin alpha family.</text>
</comment>
<keyword evidence="2" id="KW-0813">Transport</keyword>
<dbReference type="PANTHER" id="PTHR23316">
    <property type="entry name" value="IMPORTIN ALPHA"/>
    <property type="match status" value="1"/>
</dbReference>
<dbReference type="Proteomes" id="UP000189703">
    <property type="component" value="Unplaced"/>
</dbReference>
<protein>
    <submittedName>
        <fullName evidence="5">Importin subunit alpha-9-like</fullName>
    </submittedName>
</protein>
<name>A0A1U7ZB45_NELNU</name>
<evidence type="ECO:0000313" key="5">
    <source>
        <dbReference type="RefSeq" id="XP_010245001.1"/>
    </source>
</evidence>
<organism evidence="4 5">
    <name type="scientific">Nelumbo nucifera</name>
    <name type="common">Sacred lotus</name>
    <dbReference type="NCBI Taxonomy" id="4432"/>
    <lineage>
        <taxon>Eukaryota</taxon>
        <taxon>Viridiplantae</taxon>
        <taxon>Streptophyta</taxon>
        <taxon>Embryophyta</taxon>
        <taxon>Tracheophyta</taxon>
        <taxon>Spermatophyta</taxon>
        <taxon>Magnoliopsida</taxon>
        <taxon>Proteales</taxon>
        <taxon>Nelumbonaceae</taxon>
        <taxon>Nelumbo</taxon>
    </lineage>
</organism>
<dbReference type="InterPro" id="IPR011989">
    <property type="entry name" value="ARM-like"/>
</dbReference>
<dbReference type="GeneID" id="104588673"/>
<dbReference type="SUPFAM" id="SSF48371">
    <property type="entry name" value="ARM repeat"/>
    <property type="match status" value="1"/>
</dbReference>
<dbReference type="InterPro" id="IPR000225">
    <property type="entry name" value="Armadillo"/>
</dbReference>
<dbReference type="InParanoid" id="A0A1U7ZB45"/>
<dbReference type="STRING" id="4432.A0A1U7ZB45"/>
<dbReference type="Pfam" id="PF00514">
    <property type="entry name" value="Arm"/>
    <property type="match status" value="2"/>
</dbReference>
<evidence type="ECO:0000256" key="1">
    <source>
        <dbReference type="ARBA" id="ARBA00010394"/>
    </source>
</evidence>
<proteinExistence type="inferred from homology"/>
<dbReference type="KEGG" id="nnu:104588673"/>
<reference evidence="5" key="1">
    <citation type="submission" date="2025-08" db="UniProtKB">
        <authorList>
            <consortium name="RefSeq"/>
        </authorList>
    </citation>
    <scope>IDENTIFICATION</scope>
</reference>
<dbReference type="InterPro" id="IPR016024">
    <property type="entry name" value="ARM-type_fold"/>
</dbReference>
<dbReference type="OMA" id="CAWRWEM"/>
<evidence type="ECO:0000256" key="2">
    <source>
        <dbReference type="ARBA" id="ARBA00022448"/>
    </source>
</evidence>
<dbReference type="GO" id="GO:0015031">
    <property type="term" value="P:protein transport"/>
    <property type="evidence" value="ECO:0007669"/>
    <property type="project" value="UniProtKB-KW"/>
</dbReference>
<dbReference type="eggNOG" id="KOG0166">
    <property type="taxonomic scope" value="Eukaryota"/>
</dbReference>
<dbReference type="AlphaFoldDB" id="A0A1U7ZB45"/>
<evidence type="ECO:0000256" key="3">
    <source>
        <dbReference type="ARBA" id="ARBA00022927"/>
    </source>
</evidence>
<gene>
    <name evidence="5" type="primary">LOC104588673</name>
</gene>
<keyword evidence="3" id="KW-0653">Protein transport</keyword>
<accession>A0A1U7ZB45</accession>
<keyword evidence="4" id="KW-1185">Reference proteome</keyword>
<dbReference type="OrthoDB" id="29145at2759"/>
<dbReference type="RefSeq" id="XP_010245001.1">
    <property type="nucleotide sequence ID" value="XM_010246699.2"/>
</dbReference>